<name>A0A5B7BKJ2_DAVIN</name>
<dbReference type="InterPro" id="IPR001810">
    <property type="entry name" value="F-box_dom"/>
</dbReference>
<feature type="domain" description="F-box" evidence="2">
    <location>
        <begin position="25"/>
        <end position="59"/>
    </location>
</feature>
<dbReference type="SMART" id="SM00579">
    <property type="entry name" value="FBD"/>
    <property type="match status" value="1"/>
</dbReference>
<organism evidence="3">
    <name type="scientific">Davidia involucrata</name>
    <name type="common">Dove tree</name>
    <dbReference type="NCBI Taxonomy" id="16924"/>
    <lineage>
        <taxon>Eukaryota</taxon>
        <taxon>Viridiplantae</taxon>
        <taxon>Streptophyta</taxon>
        <taxon>Embryophyta</taxon>
        <taxon>Tracheophyta</taxon>
        <taxon>Spermatophyta</taxon>
        <taxon>Magnoliopsida</taxon>
        <taxon>eudicotyledons</taxon>
        <taxon>Gunneridae</taxon>
        <taxon>Pentapetalae</taxon>
        <taxon>asterids</taxon>
        <taxon>Cornales</taxon>
        <taxon>Nyssaceae</taxon>
        <taxon>Davidia</taxon>
    </lineage>
</organism>
<dbReference type="AlphaFoldDB" id="A0A5B7BKJ2"/>
<dbReference type="Pfam" id="PF23622">
    <property type="entry name" value="LRR_At1g61320_AtMIF1"/>
    <property type="match status" value="1"/>
</dbReference>
<dbReference type="PANTHER" id="PTHR31900:SF32">
    <property type="entry name" value="F-BOX_RNI_FBD-LIKE DOMAIN PROTEIN"/>
    <property type="match status" value="1"/>
</dbReference>
<protein>
    <recommendedName>
        <fullName evidence="2">F-box domain-containing protein</fullName>
    </recommendedName>
</protein>
<evidence type="ECO:0000259" key="2">
    <source>
        <dbReference type="PROSITE" id="PS50181"/>
    </source>
</evidence>
<dbReference type="SUPFAM" id="SSF81383">
    <property type="entry name" value="F-box domain"/>
    <property type="match status" value="1"/>
</dbReference>
<feature type="region of interest" description="Disordered" evidence="1">
    <location>
        <begin position="1"/>
        <end position="23"/>
    </location>
</feature>
<feature type="compositionally biased region" description="Basic residues" evidence="1">
    <location>
        <begin position="1"/>
        <end position="12"/>
    </location>
</feature>
<reference evidence="3" key="1">
    <citation type="submission" date="2019-08" db="EMBL/GenBank/DDBJ databases">
        <title>Reference gene set and small RNA set construction with multiple tissues from Davidia involucrata Baill.</title>
        <authorList>
            <person name="Yang H."/>
            <person name="Zhou C."/>
            <person name="Li G."/>
            <person name="Wang J."/>
            <person name="Gao P."/>
            <person name="Wang M."/>
            <person name="Wang R."/>
            <person name="Zhao Y."/>
        </authorList>
    </citation>
    <scope>NUCLEOTIDE SEQUENCE</scope>
    <source>
        <tissue evidence="3">Mixed with DoveR01_LX</tissue>
    </source>
</reference>
<dbReference type="Gene3D" id="1.20.1280.50">
    <property type="match status" value="1"/>
</dbReference>
<accession>A0A5B7BKJ2</accession>
<gene>
    <name evidence="3" type="ORF">Din_038646</name>
</gene>
<dbReference type="PROSITE" id="PS50181">
    <property type="entry name" value="FBOX"/>
    <property type="match status" value="1"/>
</dbReference>
<evidence type="ECO:0000256" key="1">
    <source>
        <dbReference type="SAM" id="MobiDB-lite"/>
    </source>
</evidence>
<feature type="compositionally biased region" description="Basic and acidic residues" evidence="1">
    <location>
        <begin position="13"/>
        <end position="23"/>
    </location>
</feature>
<dbReference type="EMBL" id="GHES01038646">
    <property type="protein sequence ID" value="MPA69205.1"/>
    <property type="molecule type" value="Transcribed_RNA"/>
</dbReference>
<dbReference type="InterPro" id="IPR006566">
    <property type="entry name" value="FBD"/>
</dbReference>
<dbReference type="PANTHER" id="PTHR31900">
    <property type="entry name" value="F-BOX/RNI SUPERFAMILY PROTEIN-RELATED"/>
    <property type="match status" value="1"/>
</dbReference>
<proteinExistence type="predicted"/>
<dbReference type="InterPro" id="IPR055357">
    <property type="entry name" value="LRR_At1g61320_AtMIF1"/>
</dbReference>
<sequence>MEGTRTKRQKTLAKKDKKAENPRKRDFLSELPESLCHHIFSYLTMEEVIRTSLLGKRWRYFWLSVPCLNFTSLKMSSCRKVAFIDRSLVLHKGPKVQKLSISLKYRTSFAYQVNSWIHFALTRNIDELYLDFLNKEKIAYSSWYPFYCGFKLPNFIFDCGCLKVLALNCCDLILPEKFKLSSLKVLYLEHLEFSGGTINDLISSSPFLEDLSMINCNRRSDLNIFIMNVGMKSLKIHEYNVCLSSTNLEIYAPYLLSFEIHTSMSRKNYVVKRMQSLENASFDCCGFHTYCGELNTEDKGYSIVKILDEVCHVKDLRLGSCYIQVLSMRQERSPESLSFDAACLGLKTGLTEWELPGISYMLRHLQHVETLMISIDKVEQMKRVDESNGKCDSEAGQYWNLQEPHFTHLLQNLKTVKINNFMKNLSVLQRKHISYTDKELLEQLQNDMNFLRFLLKNSKMLERVIIITCKDIHFGKSVSKKMKLLFQLTKELLAFPRASRDAEISFS</sequence>
<dbReference type="InterPro" id="IPR036047">
    <property type="entry name" value="F-box-like_dom_sf"/>
</dbReference>
<dbReference type="Pfam" id="PF00646">
    <property type="entry name" value="F-box"/>
    <property type="match status" value="1"/>
</dbReference>
<dbReference type="InterPro" id="IPR050232">
    <property type="entry name" value="FBL13/AtMIF1-like"/>
</dbReference>
<evidence type="ECO:0000313" key="3">
    <source>
        <dbReference type="EMBL" id="MPA69205.1"/>
    </source>
</evidence>